<name>A0A6A6M6H8_HEVBR</name>
<reference evidence="1 2" key="1">
    <citation type="journal article" date="2020" name="Mol. Plant">
        <title>The Chromosome-Based Rubber Tree Genome Provides New Insights into Spurge Genome Evolution and Rubber Biosynthesis.</title>
        <authorList>
            <person name="Liu J."/>
            <person name="Shi C."/>
            <person name="Shi C.C."/>
            <person name="Li W."/>
            <person name="Zhang Q.J."/>
            <person name="Zhang Y."/>
            <person name="Li K."/>
            <person name="Lu H.F."/>
            <person name="Shi C."/>
            <person name="Zhu S.T."/>
            <person name="Xiao Z.Y."/>
            <person name="Nan H."/>
            <person name="Yue Y."/>
            <person name="Zhu X.G."/>
            <person name="Wu Y."/>
            <person name="Hong X.N."/>
            <person name="Fan G.Y."/>
            <person name="Tong Y."/>
            <person name="Zhang D."/>
            <person name="Mao C.L."/>
            <person name="Liu Y.L."/>
            <person name="Hao S.J."/>
            <person name="Liu W.Q."/>
            <person name="Lv M.Q."/>
            <person name="Zhang H.B."/>
            <person name="Liu Y."/>
            <person name="Hu-Tang G.R."/>
            <person name="Wang J.P."/>
            <person name="Wang J.H."/>
            <person name="Sun Y.H."/>
            <person name="Ni S.B."/>
            <person name="Chen W.B."/>
            <person name="Zhang X.C."/>
            <person name="Jiao Y.N."/>
            <person name="Eichler E.E."/>
            <person name="Li G.H."/>
            <person name="Liu X."/>
            <person name="Gao L.Z."/>
        </authorList>
    </citation>
    <scope>NUCLEOTIDE SEQUENCE [LARGE SCALE GENOMIC DNA]</scope>
    <source>
        <strain evidence="2">cv. GT1</strain>
        <tissue evidence="1">Leaf</tissue>
    </source>
</reference>
<sequence length="129" mass="14969">MLHAKDKEEVDRFFEYVEILEERKAKAMGLFHSTTEFAYNNVAHSATRRTPFSIVYNKVPNHALDLVKLPKVPSLSVVAGYLTEQMQSIQEDVKKRPEKANAKYKEAADRQRRFKVFEVGDEVMVFMKS</sequence>
<evidence type="ECO:0000313" key="1">
    <source>
        <dbReference type="EMBL" id="KAF2308864.1"/>
    </source>
</evidence>
<protein>
    <recommendedName>
        <fullName evidence="3">Reverse transcriptase domain-containing protein</fullName>
    </recommendedName>
</protein>
<evidence type="ECO:0008006" key="3">
    <source>
        <dbReference type="Google" id="ProtNLM"/>
    </source>
</evidence>
<dbReference type="EMBL" id="JAAGAX010000007">
    <property type="protein sequence ID" value="KAF2308864.1"/>
    <property type="molecule type" value="Genomic_DNA"/>
</dbReference>
<accession>A0A6A6M6H8</accession>
<keyword evidence="2" id="KW-1185">Reference proteome</keyword>
<gene>
    <name evidence="1" type="ORF">GH714_022183</name>
</gene>
<dbReference type="AlphaFoldDB" id="A0A6A6M6H8"/>
<organism evidence="1 2">
    <name type="scientific">Hevea brasiliensis</name>
    <name type="common">Para rubber tree</name>
    <name type="synonym">Siphonia brasiliensis</name>
    <dbReference type="NCBI Taxonomy" id="3981"/>
    <lineage>
        <taxon>Eukaryota</taxon>
        <taxon>Viridiplantae</taxon>
        <taxon>Streptophyta</taxon>
        <taxon>Embryophyta</taxon>
        <taxon>Tracheophyta</taxon>
        <taxon>Spermatophyta</taxon>
        <taxon>Magnoliopsida</taxon>
        <taxon>eudicotyledons</taxon>
        <taxon>Gunneridae</taxon>
        <taxon>Pentapetalae</taxon>
        <taxon>rosids</taxon>
        <taxon>fabids</taxon>
        <taxon>Malpighiales</taxon>
        <taxon>Euphorbiaceae</taxon>
        <taxon>Crotonoideae</taxon>
        <taxon>Micrandreae</taxon>
        <taxon>Hevea</taxon>
    </lineage>
</organism>
<comment type="caution">
    <text evidence="1">The sequence shown here is derived from an EMBL/GenBank/DDBJ whole genome shotgun (WGS) entry which is preliminary data.</text>
</comment>
<evidence type="ECO:0000313" key="2">
    <source>
        <dbReference type="Proteomes" id="UP000467840"/>
    </source>
</evidence>
<dbReference type="Proteomes" id="UP000467840">
    <property type="component" value="Chromosome 17"/>
</dbReference>
<proteinExistence type="predicted"/>